<dbReference type="SUPFAM" id="SSF56436">
    <property type="entry name" value="C-type lectin-like"/>
    <property type="match status" value="3"/>
</dbReference>
<dbReference type="InterPro" id="IPR018378">
    <property type="entry name" value="C-type_lectin_CS"/>
</dbReference>
<keyword evidence="7" id="KW-1185">Reference proteome</keyword>
<feature type="coiled-coil region" evidence="3">
    <location>
        <begin position="690"/>
        <end position="717"/>
    </location>
</feature>
<dbReference type="CDD" id="cd03590">
    <property type="entry name" value="CLECT_DC-SIGN_like"/>
    <property type="match status" value="1"/>
</dbReference>
<name>A0A6P6MRM5_CARAU</name>
<keyword evidence="3" id="KW-0175">Coiled coil</keyword>
<dbReference type="OrthoDB" id="2142683at2759"/>
<dbReference type="Gene3D" id="3.10.100.10">
    <property type="entry name" value="Mannose-Binding Protein A, subunit A"/>
    <property type="match status" value="3"/>
</dbReference>
<feature type="region of interest" description="Disordered" evidence="4">
    <location>
        <begin position="421"/>
        <end position="440"/>
    </location>
</feature>
<protein>
    <submittedName>
        <fullName evidence="8">Uncharacterized protein LOC113069993 isoform X1</fullName>
    </submittedName>
</protein>
<keyword evidence="5" id="KW-0812">Transmembrane</keyword>
<dbReference type="GO" id="GO:0030246">
    <property type="term" value="F:carbohydrate binding"/>
    <property type="evidence" value="ECO:0007669"/>
    <property type="project" value="UniProtKB-KW"/>
</dbReference>
<dbReference type="Proteomes" id="UP000515129">
    <property type="component" value="Chromosome 5"/>
</dbReference>
<evidence type="ECO:0000256" key="1">
    <source>
        <dbReference type="ARBA" id="ARBA00022734"/>
    </source>
</evidence>
<dbReference type="Pfam" id="PF00059">
    <property type="entry name" value="Lectin_C"/>
    <property type="match status" value="1"/>
</dbReference>
<dbReference type="InterPro" id="IPR016186">
    <property type="entry name" value="C-type_lectin-like/link_sf"/>
</dbReference>
<gene>
    <name evidence="8" type="primary">LOC113069993</name>
</gene>
<dbReference type="PROSITE" id="PS00615">
    <property type="entry name" value="C_TYPE_LECTIN_1"/>
    <property type="match status" value="1"/>
</dbReference>
<dbReference type="KEGG" id="caua:113069993"/>
<dbReference type="InterPro" id="IPR033989">
    <property type="entry name" value="CD209-like_CTLD"/>
</dbReference>
<keyword evidence="1" id="KW-0430">Lectin</keyword>
<dbReference type="SMART" id="SM00034">
    <property type="entry name" value="CLECT"/>
    <property type="match status" value="3"/>
</dbReference>
<evidence type="ECO:0000259" key="6">
    <source>
        <dbReference type="PROSITE" id="PS50041"/>
    </source>
</evidence>
<dbReference type="RefSeq" id="XP_026098924.1">
    <property type="nucleotide sequence ID" value="XM_026243139.1"/>
</dbReference>
<proteinExistence type="predicted"/>
<evidence type="ECO:0000256" key="3">
    <source>
        <dbReference type="SAM" id="Coils"/>
    </source>
</evidence>
<evidence type="ECO:0000313" key="7">
    <source>
        <dbReference type="Proteomes" id="UP000515129"/>
    </source>
</evidence>
<dbReference type="PROSITE" id="PS50041">
    <property type="entry name" value="C_TYPE_LECTIN_2"/>
    <property type="match status" value="1"/>
</dbReference>
<evidence type="ECO:0000256" key="4">
    <source>
        <dbReference type="SAM" id="MobiDB-lite"/>
    </source>
</evidence>
<dbReference type="AlphaFoldDB" id="A0A6P6MRM5"/>
<dbReference type="PANTHER" id="PTHR22803">
    <property type="entry name" value="MANNOSE, PHOSPHOLIPASE, LECTIN RECEPTOR RELATED"/>
    <property type="match status" value="1"/>
</dbReference>
<keyword evidence="5" id="KW-1133">Transmembrane helix</keyword>
<accession>A0A6P6MRM5</accession>
<organism evidence="7 8">
    <name type="scientific">Carassius auratus</name>
    <name type="common">Goldfish</name>
    <dbReference type="NCBI Taxonomy" id="7957"/>
    <lineage>
        <taxon>Eukaryota</taxon>
        <taxon>Metazoa</taxon>
        <taxon>Chordata</taxon>
        <taxon>Craniata</taxon>
        <taxon>Vertebrata</taxon>
        <taxon>Euteleostomi</taxon>
        <taxon>Actinopterygii</taxon>
        <taxon>Neopterygii</taxon>
        <taxon>Teleostei</taxon>
        <taxon>Ostariophysi</taxon>
        <taxon>Cypriniformes</taxon>
        <taxon>Cyprinidae</taxon>
        <taxon>Cyprininae</taxon>
        <taxon>Carassius</taxon>
    </lineage>
</organism>
<feature type="transmembrane region" description="Helical" evidence="5">
    <location>
        <begin position="308"/>
        <end position="329"/>
    </location>
</feature>
<feature type="region of interest" description="Disordered" evidence="4">
    <location>
        <begin position="142"/>
        <end position="162"/>
    </location>
</feature>
<dbReference type="InterPro" id="IPR016187">
    <property type="entry name" value="CTDL_fold"/>
</dbReference>
<reference evidence="8" key="1">
    <citation type="submission" date="2025-08" db="UniProtKB">
        <authorList>
            <consortium name="RefSeq"/>
        </authorList>
    </citation>
    <scope>IDENTIFICATION</scope>
    <source>
        <strain evidence="8">Wakin</strain>
        <tissue evidence="8">Muscle</tissue>
    </source>
</reference>
<feature type="domain" description="C-type lectin" evidence="6">
    <location>
        <begin position="797"/>
        <end position="918"/>
    </location>
</feature>
<keyword evidence="2" id="KW-1015">Disulfide bond</keyword>
<feature type="transmembrane region" description="Helical" evidence="5">
    <location>
        <begin position="29"/>
        <end position="50"/>
    </location>
</feature>
<dbReference type="GeneID" id="113069993"/>
<feature type="transmembrane region" description="Helical" evidence="5">
    <location>
        <begin position="587"/>
        <end position="608"/>
    </location>
</feature>
<evidence type="ECO:0000256" key="5">
    <source>
        <dbReference type="SAM" id="Phobius"/>
    </source>
</evidence>
<evidence type="ECO:0000313" key="8">
    <source>
        <dbReference type="RefSeq" id="XP_026098924.1"/>
    </source>
</evidence>
<dbReference type="InterPro" id="IPR050111">
    <property type="entry name" value="C-type_lectin/snaclec_domain"/>
</dbReference>
<dbReference type="InterPro" id="IPR001304">
    <property type="entry name" value="C-type_lectin-like"/>
</dbReference>
<keyword evidence="5" id="KW-0472">Membrane</keyword>
<evidence type="ECO:0000256" key="2">
    <source>
        <dbReference type="ARBA" id="ARBA00023157"/>
    </source>
</evidence>
<sequence length="923" mass="105844">MDNTEEYSKLEMECEPRKSFQRDLPCRRLTVILLGTVCMIIFMVLTSVIYSHQERKFSMLESWMKSHTSDLTSVKSEFQYTGGDLEKKVSELQNLVFSLSSYLNTSGSSNPDTREMQIKKLSNIETLMSDLGSSLSSLASKQEEKLQKLERQQDTSHTEVKSLMDGLSSEVSTLRSKLTEDSPRSILRTQRFLVDMSKTLTDLKNLMSEVKSSVQSLSYRLSFTNLLIPGCTESGWIPFRNSCYLFSHDSMTWTKAKNYCEEKGALLLKIEDGSEREWKMDNTEEYSKLEMECEPRKSFQRDLPCRRLTVILLGTVCMIIFMVLTSVIYSHQERKFSMLESWMKSHTSDLTSVKSEFQYTGGDLEKKVSELQNLVFSLSSYLNTSGSSNPDTREMQIKKLSNIETLMSDLGSSLSSLASKQEEKLQKLERQQDTSHTEVKSLMDGLSSEVSTLRSKLTEDSPRSILRTQRFLVDMSKTLTDLKNLMSEVKSSVQSLSYRLSFTNLLIPGCTESGWIPFRNSCYLFSHDSMTWTKAKNYCEEKGALLLKIEDGSEREWKMDNTEEYSKLEMECEPRKSFQRDLPCRRLTVILLGTVCMIIFMVLTSVIYSHQERKFSMLESWMKSHTSDLTSVKSEFQYTGGDLEKKVSELQNLVFSLSSYLNTSGSSNPDTREMQIKKLSNIETLMSDLGSSLSSLASKQEEKLQKLERQQDTSHTEVKSLMDGLSSEVSTLRSKLTEDSPRSILRTQRFLVDMSKSLTDLKNLMSEVKSSVQSLSYRLSFTNLLIPGCTESGWIPFRNSCYLFSHDSMTWTKAKNYCEEKGALLLKIEDGSEREWEFVTSTAKPQEYWTGLTDQNTGQWRWADETPYTMNKIEWSPGQPDDWKDHGLGEEGEDCVHITAYGLLNDAHCSIKMNYICERRKQD</sequence>